<dbReference type="Gene3D" id="3.30.70.1820">
    <property type="entry name" value="L1 transposable element, RRM domain"/>
    <property type="match status" value="1"/>
</dbReference>
<sequence length="358" mass="41064">MSGDRTNKSRYGLRNYPDPEMKEDTPANEVELTAEQHGDRSISMDMIREAMKDAMTSFHTEIKKDLENFRSEICEEMKKQTGELATEMSQKLHDTNIRVSAVEERIQQVEDSMAESERWDIGVKNTLVQLLQSQRALQDKVSDLEGRARRNNIRLYGVPEGSEGTSMVAFIDNLIKSELGGDAPMDRNLGIERAHRALGPKPPASAPPRSIIVRFLSFSIKETILHAAWKKTVRIQGKQVYFDHDYALEVQKRRKEYIPIKRALKEKGIRFQTPLTKMRVFYTSGSVLYDSAIQAAEDLRKRGMDVDRVPVTARSNLTTEETLAQLLPWETQTTRRAGFQESIREKLKVFRREGNETE</sequence>
<accession>A0AAV2LFU9</accession>
<reference evidence="4 5" key="1">
    <citation type="submission" date="2024-04" db="EMBL/GenBank/DDBJ databases">
        <authorList>
            <person name="Waldvogel A.-M."/>
            <person name="Schoenle A."/>
        </authorList>
    </citation>
    <scope>NUCLEOTIDE SEQUENCE [LARGE SCALE GENOMIC DNA]</scope>
</reference>
<feature type="domain" description="L1 transposable element RRM" evidence="3">
    <location>
        <begin position="150"/>
        <end position="241"/>
    </location>
</feature>
<feature type="coiled-coil region" evidence="1">
    <location>
        <begin position="92"/>
        <end position="147"/>
    </location>
</feature>
<evidence type="ECO:0000256" key="2">
    <source>
        <dbReference type="SAM" id="MobiDB-lite"/>
    </source>
</evidence>
<name>A0AAV2LFU9_KNICA</name>
<protein>
    <recommendedName>
        <fullName evidence="3">L1 transposable element RRM domain-containing protein</fullName>
    </recommendedName>
</protein>
<dbReference type="InterPro" id="IPR004244">
    <property type="entry name" value="Transposase_22"/>
</dbReference>
<evidence type="ECO:0000313" key="4">
    <source>
        <dbReference type="EMBL" id="CAL1600381.1"/>
    </source>
</evidence>
<dbReference type="Proteomes" id="UP001497482">
    <property type="component" value="Chromosome 23"/>
</dbReference>
<feature type="region of interest" description="Disordered" evidence="2">
    <location>
        <begin position="1"/>
        <end position="27"/>
    </location>
</feature>
<keyword evidence="1" id="KW-0175">Coiled coil</keyword>
<proteinExistence type="predicted"/>
<evidence type="ECO:0000256" key="1">
    <source>
        <dbReference type="SAM" id="Coils"/>
    </source>
</evidence>
<dbReference type="PANTHER" id="PTHR11505">
    <property type="entry name" value="L1 TRANSPOSABLE ELEMENT-RELATED"/>
    <property type="match status" value="1"/>
</dbReference>
<dbReference type="Pfam" id="PF02994">
    <property type="entry name" value="Transposase_22"/>
    <property type="match status" value="1"/>
</dbReference>
<gene>
    <name evidence="4" type="ORF">KC01_LOCUS28477</name>
</gene>
<evidence type="ECO:0000259" key="3">
    <source>
        <dbReference type="Pfam" id="PF02994"/>
    </source>
</evidence>
<evidence type="ECO:0000313" key="5">
    <source>
        <dbReference type="Proteomes" id="UP001497482"/>
    </source>
</evidence>
<organism evidence="4 5">
    <name type="scientific">Knipowitschia caucasica</name>
    <name type="common">Caucasian dwarf goby</name>
    <name type="synonym">Pomatoschistus caucasicus</name>
    <dbReference type="NCBI Taxonomy" id="637954"/>
    <lineage>
        <taxon>Eukaryota</taxon>
        <taxon>Metazoa</taxon>
        <taxon>Chordata</taxon>
        <taxon>Craniata</taxon>
        <taxon>Vertebrata</taxon>
        <taxon>Euteleostomi</taxon>
        <taxon>Actinopterygii</taxon>
        <taxon>Neopterygii</taxon>
        <taxon>Teleostei</taxon>
        <taxon>Neoteleostei</taxon>
        <taxon>Acanthomorphata</taxon>
        <taxon>Gobiaria</taxon>
        <taxon>Gobiiformes</taxon>
        <taxon>Gobioidei</taxon>
        <taxon>Gobiidae</taxon>
        <taxon>Gobiinae</taxon>
        <taxon>Knipowitschia</taxon>
    </lineage>
</organism>
<dbReference type="AlphaFoldDB" id="A0AAV2LFU9"/>
<dbReference type="EMBL" id="OZ035845">
    <property type="protein sequence ID" value="CAL1600381.1"/>
    <property type="molecule type" value="Genomic_DNA"/>
</dbReference>
<keyword evidence="5" id="KW-1185">Reference proteome</keyword>
<dbReference type="InterPro" id="IPR043636">
    <property type="entry name" value="L1_RRM_dom"/>
</dbReference>